<keyword evidence="5" id="KW-0547">Nucleotide-binding</keyword>
<protein>
    <submittedName>
        <fullName evidence="17">Putative dynein heavy chain 5, axonemal</fullName>
    </submittedName>
</protein>
<dbReference type="GO" id="GO:0030286">
    <property type="term" value="C:dynein complex"/>
    <property type="evidence" value="ECO:0007669"/>
    <property type="project" value="UniProtKB-KW"/>
</dbReference>
<evidence type="ECO:0000256" key="1">
    <source>
        <dbReference type="ARBA" id="ARBA00004430"/>
    </source>
</evidence>
<dbReference type="Gene3D" id="6.10.140.1060">
    <property type="match status" value="1"/>
</dbReference>
<evidence type="ECO:0000259" key="14">
    <source>
        <dbReference type="Pfam" id="PF12781"/>
    </source>
</evidence>
<evidence type="ECO:0000256" key="5">
    <source>
        <dbReference type="ARBA" id="ARBA00022741"/>
    </source>
</evidence>
<evidence type="ECO:0000259" key="15">
    <source>
        <dbReference type="Pfam" id="PF18198"/>
    </source>
</evidence>
<dbReference type="Gene3D" id="3.40.50.300">
    <property type="entry name" value="P-loop containing nucleotide triphosphate hydrolases"/>
    <property type="match status" value="1"/>
</dbReference>
<dbReference type="EMBL" id="MRZV01000027">
    <property type="protein sequence ID" value="PIK61692.1"/>
    <property type="molecule type" value="Genomic_DNA"/>
</dbReference>
<dbReference type="Pfam" id="PF12781">
    <property type="entry name" value="AAA_9"/>
    <property type="match status" value="1"/>
</dbReference>
<evidence type="ECO:0000256" key="7">
    <source>
        <dbReference type="ARBA" id="ARBA00023017"/>
    </source>
</evidence>
<keyword evidence="7" id="KW-0243">Dynein</keyword>
<feature type="domain" description="Dynein heavy chain AAA lid" evidence="15">
    <location>
        <begin position="425"/>
        <end position="562"/>
    </location>
</feature>
<dbReference type="FunFam" id="1.20.1270.280:FF:000002">
    <property type="entry name" value="Dynein heavy chain 5, axonemal"/>
    <property type="match status" value="1"/>
</dbReference>
<evidence type="ECO:0000259" key="13">
    <source>
        <dbReference type="Pfam" id="PF03028"/>
    </source>
</evidence>
<dbReference type="GO" id="GO:0008569">
    <property type="term" value="F:minus-end-directed microtubule motor activity"/>
    <property type="evidence" value="ECO:0007669"/>
    <property type="project" value="InterPro"/>
</dbReference>
<dbReference type="Proteomes" id="UP000230750">
    <property type="component" value="Unassembled WGS sequence"/>
</dbReference>
<dbReference type="GO" id="GO:0007018">
    <property type="term" value="P:microtubule-based movement"/>
    <property type="evidence" value="ECO:0007669"/>
    <property type="project" value="InterPro"/>
</dbReference>
<dbReference type="GO" id="GO:0005930">
    <property type="term" value="C:axoneme"/>
    <property type="evidence" value="ECO:0007669"/>
    <property type="project" value="UniProtKB-SubCell"/>
</dbReference>
<keyword evidence="6" id="KW-0067">ATP-binding</keyword>
<evidence type="ECO:0000256" key="12">
    <source>
        <dbReference type="ARBA" id="ARBA00023273"/>
    </source>
</evidence>
<keyword evidence="12" id="KW-0966">Cell projection</keyword>
<dbReference type="GO" id="GO:0005874">
    <property type="term" value="C:microtubule"/>
    <property type="evidence" value="ECO:0007669"/>
    <property type="project" value="UniProtKB-KW"/>
</dbReference>
<dbReference type="GO" id="GO:0045505">
    <property type="term" value="F:dynein intermediate chain binding"/>
    <property type="evidence" value="ECO:0007669"/>
    <property type="project" value="InterPro"/>
</dbReference>
<keyword evidence="4" id="KW-0493">Microtubule</keyword>
<evidence type="ECO:0000256" key="3">
    <source>
        <dbReference type="ARBA" id="ARBA00022490"/>
    </source>
</evidence>
<keyword evidence="3" id="KW-0963">Cytoplasm</keyword>
<dbReference type="STRING" id="307972.A0A2G8LNB1"/>
<evidence type="ECO:0000256" key="4">
    <source>
        <dbReference type="ARBA" id="ARBA00022701"/>
    </source>
</evidence>
<evidence type="ECO:0000313" key="17">
    <source>
        <dbReference type="EMBL" id="PIK61692.1"/>
    </source>
</evidence>
<evidence type="ECO:0000256" key="8">
    <source>
        <dbReference type="ARBA" id="ARBA00023054"/>
    </source>
</evidence>
<evidence type="ECO:0000256" key="9">
    <source>
        <dbReference type="ARBA" id="ARBA00023069"/>
    </source>
</evidence>
<gene>
    <name evidence="17" type="ORF">BSL78_01396</name>
</gene>
<dbReference type="Gene3D" id="1.10.8.1220">
    <property type="match status" value="1"/>
</dbReference>
<dbReference type="InterPro" id="IPR004273">
    <property type="entry name" value="Dynein_heavy_D6_P-loop"/>
</dbReference>
<dbReference type="GO" id="GO:0005524">
    <property type="term" value="F:ATP binding"/>
    <property type="evidence" value="ECO:0007669"/>
    <property type="project" value="UniProtKB-KW"/>
</dbReference>
<dbReference type="FunFam" id="1.10.8.1220:FF:000001">
    <property type="entry name" value="Dynein axonemal heavy chain 5"/>
    <property type="match status" value="1"/>
</dbReference>
<evidence type="ECO:0000259" key="16">
    <source>
        <dbReference type="Pfam" id="PF18199"/>
    </source>
</evidence>
<organism evidence="17 18">
    <name type="scientific">Stichopus japonicus</name>
    <name type="common">Sea cucumber</name>
    <dbReference type="NCBI Taxonomy" id="307972"/>
    <lineage>
        <taxon>Eukaryota</taxon>
        <taxon>Metazoa</taxon>
        <taxon>Echinodermata</taxon>
        <taxon>Eleutherozoa</taxon>
        <taxon>Echinozoa</taxon>
        <taxon>Holothuroidea</taxon>
        <taxon>Aspidochirotacea</taxon>
        <taxon>Aspidochirotida</taxon>
        <taxon>Stichopodidae</taxon>
        <taxon>Apostichopus</taxon>
    </lineage>
</organism>
<keyword evidence="9" id="KW-0969">Cilium</keyword>
<evidence type="ECO:0000256" key="10">
    <source>
        <dbReference type="ARBA" id="ARBA00023175"/>
    </source>
</evidence>
<dbReference type="InterPro" id="IPR026983">
    <property type="entry name" value="DHC"/>
</dbReference>
<keyword evidence="11" id="KW-0206">Cytoskeleton</keyword>
<name>A0A2G8LNB1_STIJA</name>
<dbReference type="Gene3D" id="3.10.490.20">
    <property type="match status" value="1"/>
</dbReference>
<dbReference type="InterPro" id="IPR027417">
    <property type="entry name" value="P-loop_NTPase"/>
</dbReference>
<keyword evidence="18" id="KW-1185">Reference proteome</keyword>
<dbReference type="FunFam" id="1.10.8.720:FF:000004">
    <property type="entry name" value="Dynein heavy chain 5, axonemal"/>
    <property type="match status" value="1"/>
</dbReference>
<sequence>MKELEDNLLYRLTSVQGSLVDDESLITVLQTTKTTAEDVSQKLQVAADTEIKINTAREEFRPVATRGSILYFLITDMSMVNCMYQTSLKQFLGLFDISMANSTKSPITSKRIANIIEYMTFAVFKYAARGLYEEDKLMFTLFLALKIDLQGGKVKHEEFMTLIKGGASLDLKACPPKPSKWILDITWLNLVELSKLKNFSDILNQISRNEKQWKHWFDKDAPEEHAIPDGYEQSLDVFRKLLLIRSWCPDRTLAQARKFIVDSLGEPYAEGVILDLEGTWEESDSRTPLICFLSMGSDPTNNIELVAKKKKIECRAISMGQGQEVHARRLMQQSMTNGGWVLLQNCHLSLDFLGEVMDTVIETETVHESFRLWMTTEVHKQFPISLLQMCIKFTNEPPQGIKAGLKRTYTGITQDQLDVSNLPQWKPMLYATTFLHTTVQERRKFGPLGWNIPYEFNAADFNATVQFIQNHLDDMDLKKGVSWNTVRYMIGEIQYGGRVTDDFDKRLLNTFAKVWFSEQMFTSSFSFFKGYNIPKCANSLQYIEYIQSLPAYDTPEVFGLHPKLNHSNTARTVLDTILSIQPKDSGGGGGDTREVVVQRMADDMLGKLPDDYIPYEVKQCLQKMGALQPMNIFLRQELDRMQRVISLVRTTLKDLKLAIDGTIIMNDNLRDALDCMYDARIPESWKKISWASSTLGFWFTELIERDAQFRKWCFQGRPNSFWMTGFFNPQGFLTAMRQEVTRAHKGWALDSVVLHNDVTRFLKDDINQPPQEGVYVYGLFLEGASWDRRGCRLIEPKPKVLFEPLPVIHIYAINSTGGRDPRMYECPIYKKPVRTDLTYVASVDLKSTQNPDHWVLRGVALLCDIK</sequence>
<feature type="domain" description="Dynein heavy chain ATP-binding dynein motor region" evidence="14">
    <location>
        <begin position="1"/>
        <end position="39"/>
    </location>
</feature>
<reference evidence="17 18" key="1">
    <citation type="journal article" date="2017" name="PLoS Biol.">
        <title>The sea cucumber genome provides insights into morphological evolution and visceral regeneration.</title>
        <authorList>
            <person name="Zhang X."/>
            <person name="Sun L."/>
            <person name="Yuan J."/>
            <person name="Sun Y."/>
            <person name="Gao Y."/>
            <person name="Zhang L."/>
            <person name="Li S."/>
            <person name="Dai H."/>
            <person name="Hamel J.F."/>
            <person name="Liu C."/>
            <person name="Yu Y."/>
            <person name="Liu S."/>
            <person name="Lin W."/>
            <person name="Guo K."/>
            <person name="Jin S."/>
            <person name="Xu P."/>
            <person name="Storey K.B."/>
            <person name="Huan P."/>
            <person name="Zhang T."/>
            <person name="Zhou Y."/>
            <person name="Zhang J."/>
            <person name="Lin C."/>
            <person name="Li X."/>
            <person name="Xing L."/>
            <person name="Huo D."/>
            <person name="Sun M."/>
            <person name="Wang L."/>
            <person name="Mercier A."/>
            <person name="Li F."/>
            <person name="Yang H."/>
            <person name="Xiang J."/>
        </authorList>
    </citation>
    <scope>NUCLEOTIDE SEQUENCE [LARGE SCALE GENOMIC DNA]</scope>
    <source>
        <strain evidence="17">Shaxun</strain>
        <tissue evidence="17">Muscle</tissue>
    </source>
</reference>
<dbReference type="Pfam" id="PF18198">
    <property type="entry name" value="AAA_lid_11"/>
    <property type="match status" value="1"/>
</dbReference>
<dbReference type="InterPro" id="IPR043160">
    <property type="entry name" value="Dynein_C_barrel"/>
</dbReference>
<comment type="caution">
    <text evidence="17">The sequence shown here is derived from an EMBL/GenBank/DDBJ whole genome shotgun (WGS) entry which is preliminary data.</text>
</comment>
<feature type="domain" description="Dynein heavy chain region D6 P-loop" evidence="13">
    <location>
        <begin position="285"/>
        <end position="394"/>
    </location>
</feature>
<dbReference type="Pfam" id="PF18199">
    <property type="entry name" value="Dynein_C"/>
    <property type="match status" value="1"/>
</dbReference>
<dbReference type="PANTHER" id="PTHR46961:SF18">
    <property type="entry name" value="DYNEIN AXONEMAL HEAVY CHAIN 5"/>
    <property type="match status" value="1"/>
</dbReference>
<evidence type="ECO:0000313" key="18">
    <source>
        <dbReference type="Proteomes" id="UP000230750"/>
    </source>
</evidence>
<dbReference type="Pfam" id="PF03028">
    <property type="entry name" value="Dynein_heavy"/>
    <property type="match status" value="1"/>
</dbReference>
<dbReference type="InterPro" id="IPR041228">
    <property type="entry name" value="Dynein_C"/>
</dbReference>
<comment type="subcellular location">
    <subcellularLocation>
        <location evidence="1">Cytoplasm</location>
        <location evidence="1">Cytoskeleton</location>
        <location evidence="1">Cilium axoneme</location>
    </subcellularLocation>
</comment>
<dbReference type="GO" id="GO:0051959">
    <property type="term" value="F:dynein light intermediate chain binding"/>
    <property type="evidence" value="ECO:0007669"/>
    <property type="project" value="InterPro"/>
</dbReference>
<feature type="domain" description="Dynein heavy chain C-terminal" evidence="16">
    <location>
        <begin position="568"/>
        <end position="863"/>
    </location>
</feature>
<evidence type="ECO:0000256" key="6">
    <source>
        <dbReference type="ARBA" id="ARBA00022840"/>
    </source>
</evidence>
<dbReference type="PANTHER" id="PTHR46961">
    <property type="entry name" value="DYNEIN HEAVY CHAIN 1, AXONEMAL-LIKE PROTEIN"/>
    <property type="match status" value="1"/>
</dbReference>
<dbReference type="AlphaFoldDB" id="A0A2G8LNB1"/>
<dbReference type="OrthoDB" id="447173at2759"/>
<dbReference type="FunFam" id="3.10.490.20:FF:000003">
    <property type="entry name" value="Dynein heavy chain 5, axonemal"/>
    <property type="match status" value="1"/>
</dbReference>
<evidence type="ECO:0000256" key="11">
    <source>
        <dbReference type="ARBA" id="ARBA00023212"/>
    </source>
</evidence>
<dbReference type="InterPro" id="IPR041658">
    <property type="entry name" value="AAA_lid_11"/>
</dbReference>
<comment type="similarity">
    <text evidence="2">Belongs to the dynein heavy chain family.</text>
</comment>
<dbReference type="FunFam" id="3.40.50.300:FF:000320">
    <property type="entry name" value="Dynein, axonemal, heavy chain 5"/>
    <property type="match status" value="1"/>
</dbReference>
<dbReference type="Gene3D" id="1.10.8.720">
    <property type="entry name" value="Region D6 of dynein motor"/>
    <property type="match status" value="1"/>
</dbReference>
<dbReference type="InterPro" id="IPR035706">
    <property type="entry name" value="AAA_9"/>
</dbReference>
<keyword evidence="10" id="KW-0505">Motor protein</keyword>
<dbReference type="InterPro" id="IPR042219">
    <property type="entry name" value="AAA_lid_11_sf"/>
</dbReference>
<evidence type="ECO:0000256" key="2">
    <source>
        <dbReference type="ARBA" id="ARBA00008887"/>
    </source>
</evidence>
<accession>A0A2G8LNB1</accession>
<dbReference type="Gene3D" id="1.20.1270.280">
    <property type="match status" value="1"/>
</dbReference>
<proteinExistence type="inferred from homology"/>
<keyword evidence="8" id="KW-0175">Coiled coil</keyword>